<dbReference type="Pfam" id="PF05685">
    <property type="entry name" value="Uma2"/>
    <property type="match status" value="1"/>
</dbReference>
<dbReference type="AlphaFoldDB" id="A0A6B1DWT9"/>
<keyword evidence="3" id="KW-0255">Endonuclease</keyword>
<evidence type="ECO:0000313" key="3">
    <source>
        <dbReference type="EMBL" id="MYD91718.1"/>
    </source>
</evidence>
<dbReference type="SUPFAM" id="SSF52980">
    <property type="entry name" value="Restriction endonuclease-like"/>
    <property type="match status" value="1"/>
</dbReference>
<reference evidence="3" key="1">
    <citation type="submission" date="2019-09" db="EMBL/GenBank/DDBJ databases">
        <title>Characterisation of the sponge microbiome using genome-centric metagenomics.</title>
        <authorList>
            <person name="Engelberts J.P."/>
            <person name="Robbins S.J."/>
            <person name="De Goeij J.M."/>
            <person name="Aranda M."/>
            <person name="Bell S.C."/>
            <person name="Webster N.S."/>
        </authorList>
    </citation>
    <scope>NUCLEOTIDE SEQUENCE</scope>
    <source>
        <strain evidence="3">SB0662_bin_9</strain>
    </source>
</reference>
<comment type="caution">
    <text evidence="3">The sequence shown here is derived from an EMBL/GenBank/DDBJ whole genome shotgun (WGS) entry which is preliminary data.</text>
</comment>
<feature type="compositionally biased region" description="Basic and acidic residues" evidence="1">
    <location>
        <begin position="371"/>
        <end position="386"/>
    </location>
</feature>
<dbReference type="GO" id="GO:0004519">
    <property type="term" value="F:endonuclease activity"/>
    <property type="evidence" value="ECO:0007669"/>
    <property type="project" value="UniProtKB-KW"/>
</dbReference>
<accession>A0A6B1DWT9</accession>
<sequence>MTATALPYETSANVKGSAVAGRPWDWRVAPERGDTDAATARAAHAQRIAWRLANPEAWRAELTRLDHYEPDYDYDPGHEYGHDWTTDHLYVAEALVRLEYDRDGFATRIEGRHTLLQVAVAATLRTLLAGRGLAVVKEPRLYFDSLAYNGDVVRPDVAVSPLPVELPPGRDEEDATYNIRLEQGDPAPHLVMGITAPGSRHKDLDEKRQLYAELGIAEYLVFDGRTTRHAPMSLVAHRLQADGTYDRLPNVAIAGSEVRACFSSELETHIRLVQPTAEALNEDSETPPRFQGWDAALNRWRDRDSDTEYALRESEAIGETRATSRMLHTLLDGVVQKPDLDRIAADWQAYGAPADAVDRIAAVHKSPSEWRSLLDVRPTGRERDSDTAADTQPPKGRFR</sequence>
<keyword evidence="3" id="KW-0540">Nuclease</keyword>
<dbReference type="PANTHER" id="PTHR33352:SF3">
    <property type="entry name" value="SLR1612 PROTEIN"/>
    <property type="match status" value="1"/>
</dbReference>
<protein>
    <submittedName>
        <fullName evidence="3">Uma2 family endonuclease</fullName>
    </submittedName>
</protein>
<gene>
    <name evidence="3" type="ORF">F4Y08_15530</name>
</gene>
<evidence type="ECO:0000259" key="2">
    <source>
        <dbReference type="Pfam" id="PF05685"/>
    </source>
</evidence>
<name>A0A6B1DWT9_9CHLR</name>
<dbReference type="InterPro" id="IPR012296">
    <property type="entry name" value="Nuclease_put_TT1808"/>
</dbReference>
<feature type="region of interest" description="Disordered" evidence="1">
    <location>
        <begin position="371"/>
        <end position="399"/>
    </location>
</feature>
<dbReference type="EMBL" id="VXPY01000110">
    <property type="protein sequence ID" value="MYD91718.1"/>
    <property type="molecule type" value="Genomic_DNA"/>
</dbReference>
<proteinExistence type="predicted"/>
<dbReference type="CDD" id="cd06260">
    <property type="entry name" value="DUF820-like"/>
    <property type="match status" value="1"/>
</dbReference>
<dbReference type="Gene3D" id="3.90.1570.10">
    <property type="entry name" value="tt1808, chain A"/>
    <property type="match status" value="1"/>
</dbReference>
<organism evidence="3">
    <name type="scientific">Caldilineaceae bacterium SB0662_bin_9</name>
    <dbReference type="NCBI Taxonomy" id="2605258"/>
    <lineage>
        <taxon>Bacteria</taxon>
        <taxon>Bacillati</taxon>
        <taxon>Chloroflexota</taxon>
        <taxon>Caldilineae</taxon>
        <taxon>Caldilineales</taxon>
        <taxon>Caldilineaceae</taxon>
    </lineage>
</organism>
<dbReference type="InterPro" id="IPR008538">
    <property type="entry name" value="Uma2"/>
</dbReference>
<keyword evidence="3" id="KW-0378">Hydrolase</keyword>
<feature type="domain" description="Putative restriction endonuclease" evidence="2">
    <location>
        <begin position="92"/>
        <end position="235"/>
    </location>
</feature>
<dbReference type="PANTHER" id="PTHR33352">
    <property type="entry name" value="SLR1095 PROTEIN"/>
    <property type="match status" value="1"/>
</dbReference>
<dbReference type="InterPro" id="IPR011335">
    <property type="entry name" value="Restrct_endonuc-II-like"/>
</dbReference>
<evidence type="ECO:0000256" key="1">
    <source>
        <dbReference type="SAM" id="MobiDB-lite"/>
    </source>
</evidence>